<dbReference type="InterPro" id="IPR052424">
    <property type="entry name" value="Kielin_Chordin-BMP_Reg"/>
</dbReference>
<reference evidence="5 6" key="1">
    <citation type="journal article" date="2018" name="J. Allergy Clin. Immunol.">
        <title>High-quality assembly of Dermatophagoides pteronyssinus genome and transcriptome reveals a wide range of novel allergens.</title>
        <authorList>
            <person name="Liu X.Y."/>
            <person name="Yang K.Y."/>
            <person name="Wang M.Q."/>
            <person name="Kwok J.S."/>
            <person name="Zeng X."/>
            <person name="Yang Z."/>
            <person name="Xiao X.J."/>
            <person name="Lau C.P."/>
            <person name="Li Y."/>
            <person name="Huang Z.M."/>
            <person name="Ba J.G."/>
            <person name="Yim A.K."/>
            <person name="Ouyang C.Y."/>
            <person name="Ngai S.M."/>
            <person name="Chan T.F."/>
            <person name="Leung E.L."/>
            <person name="Liu L."/>
            <person name="Liu Z.G."/>
            <person name="Tsui S.K."/>
        </authorList>
    </citation>
    <scope>NUCLEOTIDE SEQUENCE [LARGE SCALE GENOMIC DNA]</scope>
    <source>
        <strain evidence="5">Derp</strain>
    </source>
</reference>
<dbReference type="Pfam" id="PF23334">
    <property type="entry name" value="VWC2L_2nd"/>
    <property type="match status" value="1"/>
</dbReference>
<dbReference type="SMART" id="SM00214">
    <property type="entry name" value="VWC"/>
    <property type="match status" value="2"/>
</dbReference>
<feature type="domain" description="VWFC" evidence="4">
    <location>
        <begin position="175"/>
        <end position="235"/>
    </location>
</feature>
<feature type="domain" description="VWFC" evidence="4">
    <location>
        <begin position="114"/>
        <end position="174"/>
    </location>
</feature>
<dbReference type="Gene3D" id="2.10.70.10">
    <property type="entry name" value="Complement Module, domain 1"/>
    <property type="match status" value="1"/>
</dbReference>
<comment type="subcellular location">
    <subcellularLocation>
        <location evidence="1">Secreted</location>
    </subcellularLocation>
</comment>
<evidence type="ECO:0000256" key="1">
    <source>
        <dbReference type="ARBA" id="ARBA00004613"/>
    </source>
</evidence>
<keyword evidence="3" id="KW-0732">Signal</keyword>
<dbReference type="PROSITE" id="PS50184">
    <property type="entry name" value="VWFC_2"/>
    <property type="match status" value="2"/>
</dbReference>
<protein>
    <recommendedName>
        <fullName evidence="4">VWFC domain-containing protein</fullName>
    </recommendedName>
</protein>
<dbReference type="SUPFAM" id="SSF57603">
    <property type="entry name" value="FnI-like domain"/>
    <property type="match status" value="2"/>
</dbReference>
<reference evidence="5 6" key="2">
    <citation type="journal article" date="2022" name="Mol. Biol. Evol.">
        <title>Comparative Genomics Reveals Insights into the Divergent Evolution of Astigmatic Mites and Household Pest Adaptations.</title>
        <authorList>
            <person name="Xiong Q."/>
            <person name="Wan A.T."/>
            <person name="Liu X."/>
            <person name="Fung C.S."/>
            <person name="Xiao X."/>
            <person name="Malainual N."/>
            <person name="Hou J."/>
            <person name="Wang L."/>
            <person name="Wang M."/>
            <person name="Yang K.Y."/>
            <person name="Cui Y."/>
            <person name="Leung E.L."/>
            <person name="Nong W."/>
            <person name="Shin S.K."/>
            <person name="Au S.W."/>
            <person name="Jeong K.Y."/>
            <person name="Chew F.T."/>
            <person name="Hui J.H."/>
            <person name="Leung T.F."/>
            <person name="Tungtrongchitr A."/>
            <person name="Zhong N."/>
            <person name="Liu Z."/>
            <person name="Tsui S.K."/>
        </authorList>
    </citation>
    <scope>NUCLEOTIDE SEQUENCE [LARGE SCALE GENOMIC DNA]</scope>
    <source>
        <strain evidence="5">Derp</strain>
    </source>
</reference>
<gene>
    <name evidence="5" type="ORF">DERP_000179</name>
</gene>
<evidence type="ECO:0000259" key="4">
    <source>
        <dbReference type="PROSITE" id="PS50184"/>
    </source>
</evidence>
<comment type="caution">
    <text evidence="5">The sequence shown here is derived from an EMBL/GenBank/DDBJ whole genome shotgun (WGS) entry which is preliminary data.</text>
</comment>
<keyword evidence="6" id="KW-1185">Reference proteome</keyword>
<dbReference type="EMBL" id="NJHN03000095">
    <property type="protein sequence ID" value="KAH9415689.1"/>
    <property type="molecule type" value="Genomic_DNA"/>
</dbReference>
<name>A0ABQ8IZE8_DERPT</name>
<proteinExistence type="predicted"/>
<organism evidence="5 6">
    <name type="scientific">Dermatophagoides pteronyssinus</name>
    <name type="common">European house dust mite</name>
    <dbReference type="NCBI Taxonomy" id="6956"/>
    <lineage>
        <taxon>Eukaryota</taxon>
        <taxon>Metazoa</taxon>
        <taxon>Ecdysozoa</taxon>
        <taxon>Arthropoda</taxon>
        <taxon>Chelicerata</taxon>
        <taxon>Arachnida</taxon>
        <taxon>Acari</taxon>
        <taxon>Acariformes</taxon>
        <taxon>Sarcoptiformes</taxon>
        <taxon>Astigmata</taxon>
        <taxon>Psoroptidia</taxon>
        <taxon>Analgoidea</taxon>
        <taxon>Pyroglyphidae</taxon>
        <taxon>Dermatophagoidinae</taxon>
        <taxon>Dermatophagoides</taxon>
    </lineage>
</organism>
<accession>A0ABQ8IZE8</accession>
<evidence type="ECO:0000256" key="3">
    <source>
        <dbReference type="ARBA" id="ARBA00022729"/>
    </source>
</evidence>
<dbReference type="InterPro" id="IPR001007">
    <property type="entry name" value="VWF_dom"/>
</dbReference>
<dbReference type="PANTHER" id="PTHR46698:SF4">
    <property type="entry name" value="CROSSVEINLESS 2"/>
    <property type="match status" value="1"/>
</dbReference>
<dbReference type="PANTHER" id="PTHR46698">
    <property type="entry name" value="CROSSVEINLESS 2"/>
    <property type="match status" value="1"/>
</dbReference>
<sequence>MFKIFLNFISIRIESFTNAKQIALSGIQLIFVTPAYNYSAILKFVSISIQSIQSRSIISAIVFDVSDISLICAFLHSIFICWSKCNFRLAIGIGIDCYPFLRSKRAFSYIANETACTVDHVVYKDGDPIPTDDPCETCKCRPPGFICMLQHCEIKTGCRAIRHVGECCPSYQCGCEHNGQYYKDGERIHNAESPCYSCYCQGSSITCSLADCQFRFDCEPEYVLGECCPRYDHCPSEYGIVPGGIITEKIPQFIHTNISKQQSSPPLSPIDLNATEKAVIVPDHVPVIVVNKHFEIGANFTVPSSSSQKTTPIPVISDSDSNKFRKLDNEIDTTTIAPKPEINEVKTETISINADEVVNSTVKIEDIEMTTEPNGQSLGRSYDESEIMINLTSNADDTFTEKEIAEDIISATIKQNINSPDSKDIMSAITTTVAMNSITDNLKITSTTESSIPKIIAMSRSEDDEMSTTISPTTISTFVLNETDKVNNDMTTLADTDFDSIISMATVRP</sequence>
<evidence type="ECO:0000313" key="6">
    <source>
        <dbReference type="Proteomes" id="UP000887458"/>
    </source>
</evidence>
<keyword evidence="2" id="KW-0964">Secreted</keyword>
<evidence type="ECO:0000313" key="5">
    <source>
        <dbReference type="EMBL" id="KAH9415689.1"/>
    </source>
</evidence>
<evidence type="ECO:0000256" key="2">
    <source>
        <dbReference type="ARBA" id="ARBA00022525"/>
    </source>
</evidence>
<dbReference type="Proteomes" id="UP000887458">
    <property type="component" value="Unassembled WGS sequence"/>
</dbReference>